<dbReference type="CDD" id="cd00067">
    <property type="entry name" value="GAL4"/>
    <property type="match status" value="1"/>
</dbReference>
<feature type="compositionally biased region" description="Low complexity" evidence="5">
    <location>
        <begin position="232"/>
        <end position="243"/>
    </location>
</feature>
<feature type="region of interest" description="Disordered" evidence="5">
    <location>
        <begin position="1"/>
        <end position="58"/>
    </location>
</feature>
<dbReference type="PROSITE" id="PS50048">
    <property type="entry name" value="ZN2_CY6_FUNGAL_2"/>
    <property type="match status" value="1"/>
</dbReference>
<feature type="compositionally biased region" description="Polar residues" evidence="5">
    <location>
        <begin position="209"/>
        <end position="224"/>
    </location>
</feature>
<dbReference type="PANTHER" id="PTHR31069:SF12">
    <property type="entry name" value="TRANSCRIPTION FACTOR DOMAIN-CONTAINING PROTEIN"/>
    <property type="match status" value="1"/>
</dbReference>
<gene>
    <name evidence="7" type="ORF">C8R41DRAFT_312782</name>
</gene>
<dbReference type="InterPro" id="IPR001138">
    <property type="entry name" value="Zn2Cys6_DnaBD"/>
</dbReference>
<evidence type="ECO:0000256" key="1">
    <source>
        <dbReference type="ARBA" id="ARBA00023015"/>
    </source>
</evidence>
<feature type="compositionally biased region" description="Low complexity" evidence="5">
    <location>
        <begin position="197"/>
        <end position="208"/>
    </location>
</feature>
<keyword evidence="3" id="KW-0804">Transcription</keyword>
<dbReference type="PROSITE" id="PS00463">
    <property type="entry name" value="ZN2_CY6_FUNGAL_1"/>
    <property type="match status" value="1"/>
</dbReference>
<proteinExistence type="predicted"/>
<dbReference type="SUPFAM" id="SSF57701">
    <property type="entry name" value="Zn2/Cys6 DNA-binding domain"/>
    <property type="match status" value="1"/>
</dbReference>
<dbReference type="EMBL" id="JANVFT010000033">
    <property type="protein sequence ID" value="KAJ4494323.1"/>
    <property type="molecule type" value="Genomic_DNA"/>
</dbReference>
<feature type="region of interest" description="Disordered" evidence="5">
    <location>
        <begin position="193"/>
        <end position="311"/>
    </location>
</feature>
<feature type="region of interest" description="Disordered" evidence="5">
    <location>
        <begin position="344"/>
        <end position="363"/>
    </location>
</feature>
<protein>
    <recommendedName>
        <fullName evidence="6">Zn(2)-C6 fungal-type domain-containing protein</fullName>
    </recommendedName>
</protein>
<feature type="domain" description="Zn(2)-C6 fungal-type" evidence="6">
    <location>
        <begin position="59"/>
        <end position="90"/>
    </location>
</feature>
<evidence type="ECO:0000256" key="5">
    <source>
        <dbReference type="SAM" id="MobiDB-lite"/>
    </source>
</evidence>
<feature type="compositionally biased region" description="Polar residues" evidence="5">
    <location>
        <begin position="289"/>
        <end position="306"/>
    </location>
</feature>
<evidence type="ECO:0000256" key="3">
    <source>
        <dbReference type="ARBA" id="ARBA00023163"/>
    </source>
</evidence>
<sequence length="502" mass="55072">MSQQSQLGESSHIAHPAYHPSATTPHFESNAYEHAIDSENEDADTQGPPKKKRRRQALSCTECKRRKIKCDRNQPCAPCTRRGEQAKCQWHVVEPVEKYVSRAEYDELKMRFDHLENTVHRFIAANSGIIKSGSVGAPAALGSAQHVTGTPLAGPDYPVPSTGFGIAGTIGNVPATRSPSPSSQNIATTSRFNLPTHHSSASSHSMSSRKFSIPQQPNTTSTYEFESATHHQQVQQGLLGSSSAPQFSSRRPQTHARQSSRSSVGSTGSHGSMRSPMIPQGGGTPKPNSPTLQSRIPPNESPSMTVSSPSLIKKSPLSLASITSPFDSEPGLSNRAGALPSEVLKSAHPISTQRRLTVSPTSNQSKNFCAQTLRLGERLRYPTLSIPIRHKPCTIPPHSPLSLLMVHILTTHSFIHHFLLAQHRVIAALSAVRSIQLAATLMPQGRIEEGLAIFHHLRSPYRQPIFHYFIVSLPKQDNPEFLRAWDPTQHCQEFIPYLLPHQ</sequence>
<keyword evidence="2" id="KW-0238">DNA-binding</keyword>
<dbReference type="SMART" id="SM00066">
    <property type="entry name" value="GAL4"/>
    <property type="match status" value="1"/>
</dbReference>
<dbReference type="InterPro" id="IPR036864">
    <property type="entry name" value="Zn2-C6_fun-type_DNA-bd_sf"/>
</dbReference>
<dbReference type="PANTHER" id="PTHR31069">
    <property type="entry name" value="OLEATE-ACTIVATED TRANSCRIPTION FACTOR 1-RELATED"/>
    <property type="match status" value="1"/>
</dbReference>
<name>A0ABQ8VHB0_9AGAR</name>
<organism evidence="7 8">
    <name type="scientific">Lentinula lateritia</name>
    <dbReference type="NCBI Taxonomy" id="40482"/>
    <lineage>
        <taxon>Eukaryota</taxon>
        <taxon>Fungi</taxon>
        <taxon>Dikarya</taxon>
        <taxon>Basidiomycota</taxon>
        <taxon>Agaricomycotina</taxon>
        <taxon>Agaricomycetes</taxon>
        <taxon>Agaricomycetidae</taxon>
        <taxon>Agaricales</taxon>
        <taxon>Marasmiineae</taxon>
        <taxon>Omphalotaceae</taxon>
        <taxon>Lentinula</taxon>
    </lineage>
</organism>
<keyword evidence="8" id="KW-1185">Reference proteome</keyword>
<evidence type="ECO:0000259" key="6">
    <source>
        <dbReference type="PROSITE" id="PS50048"/>
    </source>
</evidence>
<keyword evidence="4" id="KW-0539">Nucleus</keyword>
<dbReference type="InterPro" id="IPR050675">
    <property type="entry name" value="OAF3"/>
</dbReference>
<comment type="caution">
    <text evidence="7">The sequence shown here is derived from an EMBL/GenBank/DDBJ whole genome shotgun (WGS) entry which is preliminary data.</text>
</comment>
<evidence type="ECO:0000313" key="7">
    <source>
        <dbReference type="EMBL" id="KAJ4494323.1"/>
    </source>
</evidence>
<dbReference type="Proteomes" id="UP001150217">
    <property type="component" value="Unassembled WGS sequence"/>
</dbReference>
<feature type="compositionally biased region" description="Polar residues" evidence="5">
    <location>
        <begin position="244"/>
        <end position="257"/>
    </location>
</feature>
<keyword evidence="1" id="KW-0805">Transcription regulation</keyword>
<dbReference type="Pfam" id="PF00172">
    <property type="entry name" value="Zn_clus"/>
    <property type="match status" value="1"/>
</dbReference>
<accession>A0ABQ8VHB0</accession>
<feature type="compositionally biased region" description="Polar residues" evidence="5">
    <location>
        <begin position="349"/>
        <end position="363"/>
    </location>
</feature>
<reference evidence="7" key="1">
    <citation type="submission" date="2022-08" db="EMBL/GenBank/DDBJ databases">
        <title>A Global Phylogenomic Analysis of the Shiitake Genus Lentinula.</title>
        <authorList>
            <consortium name="DOE Joint Genome Institute"/>
            <person name="Sierra-Patev S."/>
            <person name="Min B."/>
            <person name="Naranjo-Ortiz M."/>
            <person name="Looney B."/>
            <person name="Konkel Z."/>
            <person name="Slot J.C."/>
            <person name="Sakamoto Y."/>
            <person name="Steenwyk J.L."/>
            <person name="Rokas A."/>
            <person name="Carro J."/>
            <person name="Camarero S."/>
            <person name="Ferreira P."/>
            <person name="Molpeceres G."/>
            <person name="Ruiz-Duenas F.J."/>
            <person name="Serrano A."/>
            <person name="Henrissat B."/>
            <person name="Drula E."/>
            <person name="Hughes K.W."/>
            <person name="Mata J.L."/>
            <person name="Ishikawa N.K."/>
            <person name="Vargas-Isla R."/>
            <person name="Ushijima S."/>
            <person name="Smith C.A."/>
            <person name="Ahrendt S."/>
            <person name="Andreopoulos W."/>
            <person name="He G."/>
            <person name="Labutti K."/>
            <person name="Lipzen A."/>
            <person name="Ng V."/>
            <person name="Riley R."/>
            <person name="Sandor L."/>
            <person name="Barry K."/>
            <person name="Martinez A.T."/>
            <person name="Xiao Y."/>
            <person name="Gibbons J.G."/>
            <person name="Terashima K."/>
            <person name="Grigoriev I.V."/>
            <person name="Hibbett D.S."/>
        </authorList>
    </citation>
    <scope>NUCLEOTIDE SEQUENCE</scope>
    <source>
        <strain evidence="7">RHP3577 ss4</strain>
    </source>
</reference>
<evidence type="ECO:0000256" key="4">
    <source>
        <dbReference type="ARBA" id="ARBA00023242"/>
    </source>
</evidence>
<dbReference type="Gene3D" id="4.10.240.10">
    <property type="entry name" value="Zn(2)-C6 fungal-type DNA-binding domain"/>
    <property type="match status" value="1"/>
</dbReference>
<feature type="compositionally biased region" description="Low complexity" evidence="5">
    <location>
        <begin position="259"/>
        <end position="272"/>
    </location>
</feature>
<evidence type="ECO:0000256" key="2">
    <source>
        <dbReference type="ARBA" id="ARBA00023125"/>
    </source>
</evidence>
<evidence type="ECO:0000313" key="8">
    <source>
        <dbReference type="Proteomes" id="UP001150217"/>
    </source>
</evidence>